<dbReference type="GO" id="GO:1990281">
    <property type="term" value="C:efflux pump complex"/>
    <property type="evidence" value="ECO:0007669"/>
    <property type="project" value="TreeGrafter"/>
</dbReference>
<evidence type="ECO:0000313" key="6">
    <source>
        <dbReference type="Proteomes" id="UP000199340"/>
    </source>
</evidence>
<feature type="coiled-coil region" evidence="2">
    <location>
        <begin position="84"/>
        <end position="142"/>
    </location>
</feature>
<dbReference type="STRING" id="490829.SAMN05421850_11318"/>
<dbReference type="InterPro" id="IPR006143">
    <property type="entry name" value="RND_pump_MFP"/>
</dbReference>
<evidence type="ECO:0000256" key="1">
    <source>
        <dbReference type="ARBA" id="ARBA00009477"/>
    </source>
</evidence>
<dbReference type="PANTHER" id="PTHR30469">
    <property type="entry name" value="MULTIDRUG RESISTANCE PROTEIN MDTA"/>
    <property type="match status" value="1"/>
</dbReference>
<gene>
    <name evidence="5" type="ORF">SAMN05421850_11318</name>
</gene>
<reference evidence="5 6" key="1">
    <citation type="submission" date="2016-10" db="EMBL/GenBank/DDBJ databases">
        <authorList>
            <person name="de Groot N.N."/>
        </authorList>
    </citation>
    <scope>NUCLEOTIDE SEQUENCE [LARGE SCALE GENOMIC DNA]</scope>
    <source>
        <strain evidence="5 6">DSM 28010</strain>
    </source>
</reference>
<evidence type="ECO:0000259" key="4">
    <source>
        <dbReference type="Pfam" id="PF25917"/>
    </source>
</evidence>
<dbReference type="Gene3D" id="2.40.50.100">
    <property type="match status" value="1"/>
</dbReference>
<feature type="signal peptide" evidence="3">
    <location>
        <begin position="1"/>
        <end position="19"/>
    </location>
</feature>
<evidence type="ECO:0000256" key="3">
    <source>
        <dbReference type="SAM" id="SignalP"/>
    </source>
</evidence>
<dbReference type="Pfam" id="PF25917">
    <property type="entry name" value="BSH_RND"/>
    <property type="match status" value="1"/>
</dbReference>
<dbReference type="GO" id="GO:0015562">
    <property type="term" value="F:efflux transmembrane transporter activity"/>
    <property type="evidence" value="ECO:0007669"/>
    <property type="project" value="TreeGrafter"/>
</dbReference>
<dbReference type="OrthoDB" id="7914255at2"/>
<dbReference type="NCBIfam" id="TIGR01730">
    <property type="entry name" value="RND_mfp"/>
    <property type="match status" value="1"/>
</dbReference>
<proteinExistence type="inferred from homology"/>
<keyword evidence="2" id="KW-0175">Coiled coil</keyword>
<feature type="domain" description="Multidrug resistance protein MdtA-like barrel-sandwich hybrid" evidence="4">
    <location>
        <begin position="48"/>
        <end position="180"/>
    </location>
</feature>
<accession>A0A1G8SQM2</accession>
<organism evidence="5 6">
    <name type="scientific">Lutimaribacter saemankumensis</name>
    <dbReference type="NCBI Taxonomy" id="490829"/>
    <lineage>
        <taxon>Bacteria</taxon>
        <taxon>Pseudomonadati</taxon>
        <taxon>Pseudomonadota</taxon>
        <taxon>Alphaproteobacteria</taxon>
        <taxon>Rhodobacterales</taxon>
        <taxon>Roseobacteraceae</taxon>
        <taxon>Lutimaribacter</taxon>
    </lineage>
</organism>
<dbReference type="SUPFAM" id="SSF111369">
    <property type="entry name" value="HlyD-like secretion proteins"/>
    <property type="match status" value="1"/>
</dbReference>
<evidence type="ECO:0000313" key="5">
    <source>
        <dbReference type="EMBL" id="SDJ31529.1"/>
    </source>
</evidence>
<dbReference type="EMBL" id="FNEB01000013">
    <property type="protein sequence ID" value="SDJ31529.1"/>
    <property type="molecule type" value="Genomic_DNA"/>
</dbReference>
<dbReference type="Gene3D" id="1.10.287.470">
    <property type="entry name" value="Helix hairpin bin"/>
    <property type="match status" value="1"/>
</dbReference>
<dbReference type="Gene3D" id="2.40.420.20">
    <property type="match status" value="1"/>
</dbReference>
<protein>
    <submittedName>
        <fullName evidence="5">RND family efflux transporter, MFP subunit</fullName>
    </submittedName>
</protein>
<dbReference type="InterPro" id="IPR058625">
    <property type="entry name" value="MdtA-like_BSH"/>
</dbReference>
<keyword evidence="6" id="KW-1185">Reference proteome</keyword>
<comment type="similarity">
    <text evidence="1">Belongs to the membrane fusion protein (MFP) (TC 8.A.1) family.</text>
</comment>
<evidence type="ECO:0000256" key="2">
    <source>
        <dbReference type="SAM" id="Coils"/>
    </source>
</evidence>
<dbReference type="AlphaFoldDB" id="A0A1G8SQM2"/>
<sequence length="323" mass="34668">MRPIPVILLLGLLASPLWAETLTLSPTTLTEWKAIYGQVDTRDRVPGRARIGGIVDSLMVTEGDQVEAGQPLAVITDDKLQFQIDALNSRLDALNSQLATARADLERGRQLLDRGVITTQRFDALQTQVDVLEGEIAGTESEKLVVERQIEEGRVLAPEAGIILNVPVSRGSVITPGEAVAEIGGGGVFMRLAIPERFSAALAEGDTIQIEGADGLQEGRLAKLYPLITGGRLQADIEVEGLDARFIGRRVPVRLPVGEREALLVPESAVSQTGGLDFVTIEDHGQPLRHVVVLGQEIIHDGAVWREVLSGLEPGDIVVTGNE</sequence>
<dbReference type="PANTHER" id="PTHR30469:SF15">
    <property type="entry name" value="HLYD FAMILY OF SECRETION PROTEINS"/>
    <property type="match status" value="1"/>
</dbReference>
<dbReference type="RefSeq" id="WP_090030363.1">
    <property type="nucleotide sequence ID" value="NZ_FNEB01000013.1"/>
</dbReference>
<name>A0A1G8SQM2_9RHOB</name>
<feature type="chain" id="PRO_5011661134" evidence="3">
    <location>
        <begin position="20"/>
        <end position="323"/>
    </location>
</feature>
<dbReference type="Proteomes" id="UP000199340">
    <property type="component" value="Unassembled WGS sequence"/>
</dbReference>
<keyword evidence="3" id="KW-0732">Signal</keyword>